<organism evidence="2 3">
    <name type="scientific">Corynespora cassiicola Philippines</name>
    <dbReference type="NCBI Taxonomy" id="1448308"/>
    <lineage>
        <taxon>Eukaryota</taxon>
        <taxon>Fungi</taxon>
        <taxon>Dikarya</taxon>
        <taxon>Ascomycota</taxon>
        <taxon>Pezizomycotina</taxon>
        <taxon>Dothideomycetes</taxon>
        <taxon>Pleosporomycetidae</taxon>
        <taxon>Pleosporales</taxon>
        <taxon>Corynesporascaceae</taxon>
        <taxon>Corynespora</taxon>
    </lineage>
</organism>
<keyword evidence="3" id="KW-1185">Reference proteome</keyword>
<evidence type="ECO:0000313" key="3">
    <source>
        <dbReference type="Proteomes" id="UP000240883"/>
    </source>
</evidence>
<accession>A0A2T2P5G6</accession>
<sequence>MCSPSPQLSHAAVNSPPRGPFFPNSEEDFFSLHTAGWSSTRWEGEKGEGCKAPNANAQREQRAYRPLTPQTGSVSVLLLLPGPGCGCATLFCSRPNSALSRAPRHHRCVGGNSAEHHHQPIIRNVDVATFAIISRGVPGGLSIVDPRLAACYIDDAQRLGPEP</sequence>
<gene>
    <name evidence="2" type="ORF">BS50DRAFT_166341</name>
</gene>
<reference evidence="2 3" key="1">
    <citation type="journal article" date="2018" name="Front. Microbiol.">
        <title>Genome-Wide Analysis of Corynespora cassiicola Leaf Fall Disease Putative Effectors.</title>
        <authorList>
            <person name="Lopez D."/>
            <person name="Ribeiro S."/>
            <person name="Label P."/>
            <person name="Fumanal B."/>
            <person name="Venisse J.S."/>
            <person name="Kohler A."/>
            <person name="de Oliveira R.R."/>
            <person name="Labutti K."/>
            <person name="Lipzen A."/>
            <person name="Lail K."/>
            <person name="Bauer D."/>
            <person name="Ohm R.A."/>
            <person name="Barry K.W."/>
            <person name="Spatafora J."/>
            <person name="Grigoriev I.V."/>
            <person name="Martin F.M."/>
            <person name="Pujade-Renaud V."/>
        </authorList>
    </citation>
    <scope>NUCLEOTIDE SEQUENCE [LARGE SCALE GENOMIC DNA]</scope>
    <source>
        <strain evidence="2 3">Philippines</strain>
    </source>
</reference>
<name>A0A2T2P5G6_CORCC</name>
<dbReference type="Proteomes" id="UP000240883">
    <property type="component" value="Unassembled WGS sequence"/>
</dbReference>
<feature type="region of interest" description="Disordered" evidence="1">
    <location>
        <begin position="1"/>
        <end position="20"/>
    </location>
</feature>
<dbReference type="AlphaFoldDB" id="A0A2T2P5G6"/>
<protein>
    <submittedName>
        <fullName evidence="2">Uncharacterized protein</fullName>
    </submittedName>
</protein>
<dbReference type="EMBL" id="KZ678129">
    <property type="protein sequence ID" value="PSN72736.1"/>
    <property type="molecule type" value="Genomic_DNA"/>
</dbReference>
<evidence type="ECO:0000313" key="2">
    <source>
        <dbReference type="EMBL" id="PSN72736.1"/>
    </source>
</evidence>
<proteinExistence type="predicted"/>
<evidence type="ECO:0000256" key="1">
    <source>
        <dbReference type="SAM" id="MobiDB-lite"/>
    </source>
</evidence>